<sequence length="620" mass="72643">MPHFAQFFNQRLFSLSAVFILIALPIIYFLYQWQIETARNQEFQFYKANLTEKVDVMIQEKQSTTHALAVAMTSPPNFKKALLENDKSIQKELENYSQRLKTLTKYKGVWIQLIDANGISIARSWTKKHGDDLSKVRQDVAALIQDPRRMNNFSVGKFALTFKSMVPLFDDNNQFIGMVDVISQVNSIDHALAETNGVHSVVLVSKRYRKQLTNAFTGKFIDDYYVANSDADTRDMALIKKFGVDKVFSSSNYVLFEDQLMVTRPIYDIHGQPMATWVTLKSLEDFAFVNVQKTQRQFIVITVFIFALLLMLLAMMYFKRQAEFEKRFFFDVFNTSTEIVYVSNQRRILFANKRFFEFFNEFETLDEFHEKHHCICELFMPEEGFLKRHMNGVYWFNHVIQNKNESHYAKVQVNGKEYIFLVKATEISNTYGDQYVSVLMTDITEEERYKSQLEHLIIHDELTGIYNRHYFNRTLEQEIKRHQRYQSPFSMAFIDIDHFKKINDTYGHDVGDVVLLSLAKSISPLLRSTDVFCRVGGEEFVIMMPETNLENALIISERIRTSVEEISSKEVPEKLTISMGLVELHSWDNVQSFYKRADEALYKAKENGRNRIETQVEERT</sequence>
<dbReference type="SUPFAM" id="SSF55073">
    <property type="entry name" value="Nucleotide cyclase"/>
    <property type="match status" value="1"/>
</dbReference>
<dbReference type="NCBIfam" id="TIGR00254">
    <property type="entry name" value="GGDEF"/>
    <property type="match status" value="1"/>
</dbReference>
<keyword evidence="7" id="KW-1185">Reference proteome</keyword>
<keyword evidence="4" id="KW-1133">Transmembrane helix</keyword>
<evidence type="ECO:0000256" key="1">
    <source>
        <dbReference type="ARBA" id="ARBA00001946"/>
    </source>
</evidence>
<dbReference type="InterPro" id="IPR000160">
    <property type="entry name" value="GGDEF_dom"/>
</dbReference>
<dbReference type="CDD" id="cd01949">
    <property type="entry name" value="GGDEF"/>
    <property type="match status" value="1"/>
</dbReference>
<dbReference type="EMBL" id="CP032096">
    <property type="protein sequence ID" value="QBZ83902.1"/>
    <property type="molecule type" value="Genomic_DNA"/>
</dbReference>
<dbReference type="SMART" id="SM00267">
    <property type="entry name" value="GGDEF"/>
    <property type="match status" value="1"/>
</dbReference>
<proteinExistence type="predicted"/>
<dbReference type="InterPro" id="IPR029787">
    <property type="entry name" value="Nucleotide_cyclase"/>
</dbReference>
<evidence type="ECO:0000313" key="7">
    <source>
        <dbReference type="Proteomes" id="UP000296201"/>
    </source>
</evidence>
<dbReference type="InterPro" id="IPR043128">
    <property type="entry name" value="Rev_trsase/Diguanyl_cyclase"/>
</dbReference>
<dbReference type="GO" id="GO:0052621">
    <property type="term" value="F:diguanylate cyclase activity"/>
    <property type="evidence" value="ECO:0007669"/>
    <property type="project" value="UniProtKB-EC"/>
</dbReference>
<evidence type="ECO:0000259" key="5">
    <source>
        <dbReference type="PROSITE" id="PS50887"/>
    </source>
</evidence>
<dbReference type="Gene3D" id="3.30.450.20">
    <property type="entry name" value="PAS domain"/>
    <property type="match status" value="2"/>
</dbReference>
<dbReference type="PANTHER" id="PTHR45138">
    <property type="entry name" value="REGULATORY COMPONENTS OF SENSORY TRANSDUCTION SYSTEM"/>
    <property type="match status" value="1"/>
</dbReference>
<evidence type="ECO:0000256" key="2">
    <source>
        <dbReference type="ARBA" id="ARBA00012528"/>
    </source>
</evidence>
<keyword evidence="4" id="KW-0812">Transmembrane</keyword>
<dbReference type="RefSeq" id="WP_189636878.1">
    <property type="nucleotide sequence ID" value="NZ_CP032096.1"/>
</dbReference>
<accession>A0A4P7P3F2</accession>
<feature type="transmembrane region" description="Helical" evidence="4">
    <location>
        <begin position="12"/>
        <end position="31"/>
    </location>
</feature>
<gene>
    <name evidence="6" type="primary">ydaM_4</name>
    <name evidence="6" type="ORF">GHNINEIG_01970</name>
</gene>
<dbReference type="Pfam" id="PF14827">
    <property type="entry name" value="dCache_3"/>
    <property type="match status" value="1"/>
</dbReference>
<dbReference type="InterPro" id="IPR050469">
    <property type="entry name" value="Diguanylate_Cyclase"/>
</dbReference>
<dbReference type="CDD" id="cd18773">
    <property type="entry name" value="PDC1_HK_sensor"/>
    <property type="match status" value="1"/>
</dbReference>
<dbReference type="InterPro" id="IPR029151">
    <property type="entry name" value="Sensor-like_sf"/>
</dbReference>
<dbReference type="EC" id="2.7.7.65" evidence="2"/>
<protein>
    <recommendedName>
        <fullName evidence="2">diguanylate cyclase</fullName>
        <ecNumber evidence="2">2.7.7.65</ecNumber>
    </recommendedName>
</protein>
<reference evidence="6 7" key="1">
    <citation type="submission" date="2018-08" db="EMBL/GenBank/DDBJ databases">
        <title>Horizontal acquisition of hydrogen conversion ability and other habitat adaptations in Hydrogenovibrio crunogenus strains.</title>
        <authorList>
            <person name="Gonnella G."/>
            <person name="Adam N."/>
            <person name="Perner M."/>
        </authorList>
    </citation>
    <scope>NUCLEOTIDE SEQUENCE [LARGE SCALE GENOMIC DNA]</scope>
    <source>
        <strain evidence="6 7">SP-41</strain>
    </source>
</reference>
<dbReference type="InterPro" id="IPR029150">
    <property type="entry name" value="dCache_3"/>
</dbReference>
<evidence type="ECO:0000313" key="6">
    <source>
        <dbReference type="EMBL" id="QBZ83902.1"/>
    </source>
</evidence>
<dbReference type="FunFam" id="3.30.70.270:FF:000001">
    <property type="entry name" value="Diguanylate cyclase domain protein"/>
    <property type="match status" value="1"/>
</dbReference>
<dbReference type="PANTHER" id="PTHR45138:SF9">
    <property type="entry name" value="DIGUANYLATE CYCLASE DGCM-RELATED"/>
    <property type="match status" value="1"/>
</dbReference>
<feature type="domain" description="GGDEF" evidence="5">
    <location>
        <begin position="487"/>
        <end position="617"/>
    </location>
</feature>
<organism evidence="6 7">
    <name type="scientific">Hydrogenovibrio crunogenus</name>
    <dbReference type="NCBI Taxonomy" id="39765"/>
    <lineage>
        <taxon>Bacteria</taxon>
        <taxon>Pseudomonadati</taxon>
        <taxon>Pseudomonadota</taxon>
        <taxon>Gammaproteobacteria</taxon>
        <taxon>Thiotrichales</taxon>
        <taxon>Piscirickettsiaceae</taxon>
        <taxon>Hydrogenovibrio</taxon>
    </lineage>
</organism>
<keyword evidence="6" id="KW-0808">Transferase</keyword>
<name>A0A4P7P3F2_9GAMM</name>
<dbReference type="Gene3D" id="3.30.70.270">
    <property type="match status" value="1"/>
</dbReference>
<comment type="cofactor">
    <cofactor evidence="1">
        <name>Mg(2+)</name>
        <dbReference type="ChEBI" id="CHEBI:18420"/>
    </cofactor>
</comment>
<dbReference type="SUPFAM" id="SSF103190">
    <property type="entry name" value="Sensory domain-like"/>
    <property type="match status" value="1"/>
</dbReference>
<evidence type="ECO:0000256" key="4">
    <source>
        <dbReference type="SAM" id="Phobius"/>
    </source>
</evidence>
<dbReference type="Proteomes" id="UP000296201">
    <property type="component" value="Chromosome"/>
</dbReference>
<dbReference type="PROSITE" id="PS50887">
    <property type="entry name" value="GGDEF"/>
    <property type="match status" value="1"/>
</dbReference>
<comment type="catalytic activity">
    <reaction evidence="3">
        <text>2 GTP = 3',3'-c-di-GMP + 2 diphosphate</text>
        <dbReference type="Rhea" id="RHEA:24898"/>
        <dbReference type="ChEBI" id="CHEBI:33019"/>
        <dbReference type="ChEBI" id="CHEBI:37565"/>
        <dbReference type="ChEBI" id="CHEBI:58805"/>
        <dbReference type="EC" id="2.7.7.65"/>
    </reaction>
</comment>
<keyword evidence="6" id="KW-0548">Nucleotidyltransferase</keyword>
<evidence type="ECO:0000256" key="3">
    <source>
        <dbReference type="ARBA" id="ARBA00034247"/>
    </source>
</evidence>
<dbReference type="AlphaFoldDB" id="A0A4P7P3F2"/>
<keyword evidence="4" id="KW-0472">Membrane</keyword>
<dbReference type="Pfam" id="PF00990">
    <property type="entry name" value="GGDEF"/>
    <property type="match status" value="1"/>
</dbReference>
<feature type="transmembrane region" description="Helical" evidence="4">
    <location>
        <begin position="298"/>
        <end position="318"/>
    </location>
</feature>